<dbReference type="FunFam" id="3.40.50.720:FF:000203">
    <property type="entry name" value="D-3-phosphoglycerate dehydrogenase (SerA)"/>
    <property type="match status" value="1"/>
</dbReference>
<feature type="domain" description="D-isomer specific 2-hydroxyacid dehydrogenase catalytic" evidence="5">
    <location>
        <begin position="20"/>
        <end position="318"/>
    </location>
</feature>
<keyword evidence="3" id="KW-0520">NAD</keyword>
<dbReference type="AlphaFoldDB" id="A0A3B0CEG0"/>
<evidence type="ECO:0000256" key="4">
    <source>
        <dbReference type="RuleBase" id="RU003719"/>
    </source>
</evidence>
<dbReference type="OrthoDB" id="9805416at2"/>
<comment type="caution">
    <text evidence="7">The sequence shown here is derived from an EMBL/GenBank/DDBJ whole genome shotgun (WGS) entry which is preliminary data.</text>
</comment>
<evidence type="ECO:0000259" key="5">
    <source>
        <dbReference type="Pfam" id="PF00389"/>
    </source>
</evidence>
<comment type="similarity">
    <text evidence="1 4">Belongs to the D-isomer specific 2-hydroxyacid dehydrogenase family.</text>
</comment>
<keyword evidence="2 4" id="KW-0560">Oxidoreductase</keyword>
<dbReference type="InterPro" id="IPR006139">
    <property type="entry name" value="D-isomer_2_OHA_DH_cat_dom"/>
</dbReference>
<dbReference type="InterPro" id="IPR006140">
    <property type="entry name" value="D-isomer_DH_NAD-bd"/>
</dbReference>
<dbReference type="RefSeq" id="WP_120748500.1">
    <property type="nucleotide sequence ID" value="NZ_RBAH01000012.1"/>
</dbReference>
<dbReference type="Gene3D" id="3.40.50.720">
    <property type="entry name" value="NAD(P)-binding Rossmann-like Domain"/>
    <property type="match status" value="2"/>
</dbReference>
<name>A0A3B0CEG0_9BACL</name>
<evidence type="ECO:0000259" key="6">
    <source>
        <dbReference type="Pfam" id="PF02826"/>
    </source>
</evidence>
<dbReference type="CDD" id="cd12162">
    <property type="entry name" value="2-Hacid_dh_4"/>
    <property type="match status" value="1"/>
</dbReference>
<accession>A0A3B0CEG0</accession>
<evidence type="ECO:0000256" key="2">
    <source>
        <dbReference type="ARBA" id="ARBA00023002"/>
    </source>
</evidence>
<keyword evidence="8" id="KW-1185">Reference proteome</keyword>
<dbReference type="Pfam" id="PF00389">
    <property type="entry name" value="2-Hacid_dh"/>
    <property type="match status" value="1"/>
</dbReference>
<evidence type="ECO:0000256" key="1">
    <source>
        <dbReference type="ARBA" id="ARBA00005854"/>
    </source>
</evidence>
<reference evidence="7 8" key="1">
    <citation type="journal article" date="2007" name="Int. J. Syst. Evol. Microbiol.">
        <title>Paenibacillus ginsengarvi sp. nov., isolated from soil from ginseng cultivation.</title>
        <authorList>
            <person name="Yoon M.H."/>
            <person name="Ten L.N."/>
            <person name="Im W.T."/>
        </authorList>
    </citation>
    <scope>NUCLEOTIDE SEQUENCE [LARGE SCALE GENOMIC DNA]</scope>
    <source>
        <strain evidence="7 8">KCTC 13059</strain>
    </source>
</reference>
<dbReference type="InterPro" id="IPR050418">
    <property type="entry name" value="D-iso_2-hydroxyacid_DH_PdxB"/>
</dbReference>
<evidence type="ECO:0000313" key="7">
    <source>
        <dbReference type="EMBL" id="RKN82117.1"/>
    </source>
</evidence>
<dbReference type="InterPro" id="IPR029752">
    <property type="entry name" value="D-isomer_DH_CS1"/>
</dbReference>
<dbReference type="PROSITE" id="PS00670">
    <property type="entry name" value="D_2_HYDROXYACID_DH_2"/>
    <property type="match status" value="1"/>
</dbReference>
<sequence length="327" mass="34542">MNIVVLDGYTLNPGDLSWDRLTRLGQLQVYDRTPAELVVERAKEADIVLTNKTPLRAADLDQLPKLRYIGVLATGYDVVDTEAAGARGITVTNVPAYSSDSVAQLVFSLLLELCHRVGLHDEAVRAGSWAASPDFSFWRTPLVELSGKTLGIVGIGGIGEKVAVIGQAFGMNVIATNRSGKQPSIPGATVKLVSTEELFEQADVVTLHCPLTPETEGLIGTETLARMKQTAFLINTGRGKLIREQELADALNAGVIAGAGLDVLSTEPPQAGNPLLSARSCVITPHIGWATGEARARLMETAAANVEAFLAGTPVNVVGRRAGQAGK</sequence>
<evidence type="ECO:0000256" key="3">
    <source>
        <dbReference type="ARBA" id="ARBA00023027"/>
    </source>
</evidence>
<dbReference type="InterPro" id="IPR036291">
    <property type="entry name" value="NAD(P)-bd_dom_sf"/>
</dbReference>
<dbReference type="EMBL" id="RBAH01000012">
    <property type="protein sequence ID" value="RKN82117.1"/>
    <property type="molecule type" value="Genomic_DNA"/>
</dbReference>
<dbReference type="PROSITE" id="PS00065">
    <property type="entry name" value="D_2_HYDROXYACID_DH_1"/>
    <property type="match status" value="1"/>
</dbReference>
<dbReference type="Proteomes" id="UP000282311">
    <property type="component" value="Unassembled WGS sequence"/>
</dbReference>
<dbReference type="InterPro" id="IPR029753">
    <property type="entry name" value="D-isomer_DH_CS"/>
</dbReference>
<feature type="domain" description="D-isomer specific 2-hydroxyacid dehydrogenase NAD-binding" evidence="6">
    <location>
        <begin position="107"/>
        <end position="288"/>
    </location>
</feature>
<protein>
    <submittedName>
        <fullName evidence="7">D-2-hydroxyacid dehydrogenase</fullName>
    </submittedName>
</protein>
<gene>
    <name evidence="7" type="ORF">D7M11_17310</name>
</gene>
<dbReference type="PANTHER" id="PTHR43761">
    <property type="entry name" value="D-ISOMER SPECIFIC 2-HYDROXYACID DEHYDROGENASE FAMILY PROTEIN (AFU_ORTHOLOGUE AFUA_1G13630)"/>
    <property type="match status" value="1"/>
</dbReference>
<proteinExistence type="inferred from homology"/>
<evidence type="ECO:0000313" key="8">
    <source>
        <dbReference type="Proteomes" id="UP000282311"/>
    </source>
</evidence>
<dbReference type="GO" id="GO:0051287">
    <property type="term" value="F:NAD binding"/>
    <property type="evidence" value="ECO:0007669"/>
    <property type="project" value="InterPro"/>
</dbReference>
<dbReference type="Pfam" id="PF02826">
    <property type="entry name" value="2-Hacid_dh_C"/>
    <property type="match status" value="1"/>
</dbReference>
<dbReference type="SUPFAM" id="SSF51735">
    <property type="entry name" value="NAD(P)-binding Rossmann-fold domains"/>
    <property type="match status" value="1"/>
</dbReference>
<dbReference type="GO" id="GO:0016616">
    <property type="term" value="F:oxidoreductase activity, acting on the CH-OH group of donors, NAD or NADP as acceptor"/>
    <property type="evidence" value="ECO:0007669"/>
    <property type="project" value="InterPro"/>
</dbReference>
<dbReference type="PANTHER" id="PTHR43761:SF1">
    <property type="entry name" value="D-ISOMER SPECIFIC 2-HYDROXYACID DEHYDROGENASE CATALYTIC DOMAIN-CONTAINING PROTEIN-RELATED"/>
    <property type="match status" value="1"/>
</dbReference>
<organism evidence="7 8">
    <name type="scientific">Paenibacillus ginsengarvi</name>
    <dbReference type="NCBI Taxonomy" id="400777"/>
    <lineage>
        <taxon>Bacteria</taxon>
        <taxon>Bacillati</taxon>
        <taxon>Bacillota</taxon>
        <taxon>Bacilli</taxon>
        <taxon>Bacillales</taxon>
        <taxon>Paenibacillaceae</taxon>
        <taxon>Paenibacillus</taxon>
    </lineage>
</organism>
<dbReference type="SUPFAM" id="SSF52283">
    <property type="entry name" value="Formate/glycerate dehydrogenase catalytic domain-like"/>
    <property type="match status" value="1"/>
</dbReference>